<evidence type="ECO:0000256" key="9">
    <source>
        <dbReference type="ARBA" id="ARBA00022989"/>
    </source>
</evidence>
<feature type="transmembrane region" description="Helical" evidence="11">
    <location>
        <begin position="511"/>
        <end position="530"/>
    </location>
</feature>
<feature type="transmembrane region" description="Helical" evidence="11">
    <location>
        <begin position="157"/>
        <end position="183"/>
    </location>
</feature>
<keyword evidence="4 11" id="KW-0337">GPI-anchor biosynthesis</keyword>
<keyword evidence="13" id="KW-1185">Reference proteome</keyword>
<evidence type="ECO:0000256" key="6">
    <source>
        <dbReference type="ARBA" id="ARBA00022679"/>
    </source>
</evidence>
<dbReference type="InterPro" id="IPR007315">
    <property type="entry name" value="PIG-V/Gpi18"/>
</dbReference>
<feature type="transmembrane region" description="Helical" evidence="11">
    <location>
        <begin position="454"/>
        <end position="476"/>
    </location>
</feature>
<dbReference type="UniPathway" id="UPA00196"/>
<comment type="pathway">
    <text evidence="2 11">Glycolipid biosynthesis; glycosylphosphatidylinositol-anchor biosynthesis.</text>
</comment>
<evidence type="ECO:0000313" key="12">
    <source>
        <dbReference type="EnsemblPlants" id="Kaladp0074s0048.1.v1.1"/>
    </source>
</evidence>
<feature type="transmembrane region" description="Helical" evidence="11">
    <location>
        <begin position="279"/>
        <end position="309"/>
    </location>
</feature>
<dbReference type="GO" id="GO:0006506">
    <property type="term" value="P:GPI anchor biosynthetic process"/>
    <property type="evidence" value="ECO:0007669"/>
    <property type="project" value="UniProtKB-UniPathway"/>
</dbReference>
<comment type="function">
    <text evidence="11">Mannosyltransferase involved in glycosylphosphatidylinositol-anchor biosynthesis.</text>
</comment>
<evidence type="ECO:0000256" key="10">
    <source>
        <dbReference type="ARBA" id="ARBA00023136"/>
    </source>
</evidence>
<feature type="transmembrane region" description="Helical" evidence="11">
    <location>
        <begin position="356"/>
        <end position="374"/>
    </location>
</feature>
<accession>A0A7N0UPG1</accession>
<evidence type="ECO:0000256" key="11">
    <source>
        <dbReference type="RuleBase" id="RU363112"/>
    </source>
</evidence>
<feature type="transmembrane region" description="Helical" evidence="11">
    <location>
        <begin position="43"/>
        <end position="62"/>
    </location>
</feature>
<dbReference type="EnsemblPlants" id="Kaladp0074s0048.1.v1.1">
    <property type="protein sequence ID" value="Kaladp0074s0048.1.v1.1"/>
    <property type="gene ID" value="Kaladp0074s0048.v1.1"/>
</dbReference>
<keyword evidence="6 11" id="KW-0808">Transferase</keyword>
<keyword evidence="9 11" id="KW-1133">Transmembrane helix</keyword>
<dbReference type="GO" id="GO:0031501">
    <property type="term" value="C:mannosyltransferase complex"/>
    <property type="evidence" value="ECO:0007669"/>
    <property type="project" value="TreeGrafter"/>
</dbReference>
<evidence type="ECO:0000313" key="13">
    <source>
        <dbReference type="Proteomes" id="UP000594263"/>
    </source>
</evidence>
<feature type="transmembrane region" description="Helical" evidence="11">
    <location>
        <begin position="195"/>
        <end position="215"/>
    </location>
</feature>
<evidence type="ECO:0000256" key="7">
    <source>
        <dbReference type="ARBA" id="ARBA00022692"/>
    </source>
</evidence>
<dbReference type="EC" id="2.4.1.-" evidence="11"/>
<dbReference type="AlphaFoldDB" id="A0A7N0UPG1"/>
<evidence type="ECO:0000256" key="5">
    <source>
        <dbReference type="ARBA" id="ARBA00022676"/>
    </source>
</evidence>
<comment type="similarity">
    <text evidence="3 11">Belongs to the PIGV family.</text>
</comment>
<dbReference type="PANTHER" id="PTHR12468">
    <property type="entry name" value="GPI MANNOSYLTRANSFERASE 2"/>
    <property type="match status" value="1"/>
</dbReference>
<comment type="subcellular location">
    <subcellularLocation>
        <location evidence="1 11">Endoplasmic reticulum membrane</location>
        <topology evidence="1 11">Multi-pass membrane protein</topology>
    </subcellularLocation>
</comment>
<keyword evidence="8 11" id="KW-0256">Endoplasmic reticulum</keyword>
<evidence type="ECO:0000256" key="3">
    <source>
        <dbReference type="ARBA" id="ARBA00008698"/>
    </source>
</evidence>
<dbReference type="Pfam" id="PF04188">
    <property type="entry name" value="Mannosyl_trans2"/>
    <property type="match status" value="1"/>
</dbReference>
<dbReference type="GO" id="GO:0005789">
    <property type="term" value="C:endoplasmic reticulum membrane"/>
    <property type="evidence" value="ECO:0007669"/>
    <property type="project" value="UniProtKB-SubCell"/>
</dbReference>
<keyword evidence="7 11" id="KW-0812">Transmembrane</keyword>
<keyword evidence="10 11" id="KW-0472">Membrane</keyword>
<evidence type="ECO:0000256" key="8">
    <source>
        <dbReference type="ARBA" id="ARBA00022824"/>
    </source>
</evidence>
<name>A0A7N0UPG1_KALFE</name>
<evidence type="ECO:0000256" key="1">
    <source>
        <dbReference type="ARBA" id="ARBA00004477"/>
    </source>
</evidence>
<organism evidence="12 13">
    <name type="scientific">Kalanchoe fedtschenkoi</name>
    <name type="common">Lavender scallops</name>
    <name type="synonym">South American air plant</name>
    <dbReference type="NCBI Taxonomy" id="63787"/>
    <lineage>
        <taxon>Eukaryota</taxon>
        <taxon>Viridiplantae</taxon>
        <taxon>Streptophyta</taxon>
        <taxon>Embryophyta</taxon>
        <taxon>Tracheophyta</taxon>
        <taxon>Spermatophyta</taxon>
        <taxon>Magnoliopsida</taxon>
        <taxon>eudicotyledons</taxon>
        <taxon>Gunneridae</taxon>
        <taxon>Pentapetalae</taxon>
        <taxon>Saxifragales</taxon>
        <taxon>Crassulaceae</taxon>
        <taxon>Kalanchoe</taxon>
    </lineage>
</organism>
<proteinExistence type="inferred from homology"/>
<dbReference type="PANTHER" id="PTHR12468:SF2">
    <property type="entry name" value="GPI MANNOSYLTRANSFERASE 2"/>
    <property type="match status" value="1"/>
</dbReference>
<dbReference type="GO" id="GO:0000009">
    <property type="term" value="F:alpha-1,6-mannosyltransferase activity"/>
    <property type="evidence" value="ECO:0007669"/>
    <property type="project" value="InterPro"/>
</dbReference>
<evidence type="ECO:0000256" key="4">
    <source>
        <dbReference type="ARBA" id="ARBA00022502"/>
    </source>
</evidence>
<reference evidence="12" key="1">
    <citation type="submission" date="2021-01" db="UniProtKB">
        <authorList>
            <consortium name="EnsemblPlants"/>
        </authorList>
    </citation>
    <scope>IDENTIFICATION</scope>
</reference>
<sequence length="533" mass="59571">MRDSKRRLCDVCLSFCVCYFRALRIRSLRATMAIGDRPDRTRLVLKCAVASRILLLTLIFLWRSIVDPYDTSALINPSCLPSSSPNGSDSDPSGNDSPLWPSIGSKIEGSIVWDGVYFTRIAQCGYEYEQTYAFLPLFPICMRVLSRTVFRPLVPLIGLRAVLGLSGYLLNIVAFALAAVYMYKLSLRILKDSEASLRAAILFCFNPASIFYSSIYSESLYSLLSVGGIYHLLSGENNLAVTLLALSGSVRSNGILNAGYVCFETLHGTYVALIHRKSALMVITFLVLGVLRSICIFVPFVAFQAYGYYNICLGRKPDEMSPWCSARVPLLYNYIQSHYWGVGFLRYFQLKQLPNFLLASPILSLAICSIVHFVRLRPSLFTSLGFKASNEEKSELFSSTSDQRLKIDSPSESSAFTIHQENQYLRKRKIVGGMGTKATSIDYEVSMLSGCCPILLVPFTLHLAFLVVTAIFVMHVQVSTRFLSASPPLYWFASHVMISADAASKRWASLIWTYSAAYIFLGSLLFSNFYPFT</sequence>
<dbReference type="OMA" id="GALFIWC"/>
<dbReference type="GO" id="GO:0004376">
    <property type="term" value="F:GPI mannosyltransferase activity"/>
    <property type="evidence" value="ECO:0007669"/>
    <property type="project" value="InterPro"/>
</dbReference>
<protein>
    <recommendedName>
        <fullName evidence="11">GPI mannosyltransferase 2</fullName>
        <ecNumber evidence="11">2.4.1.-</ecNumber>
    </recommendedName>
</protein>
<evidence type="ECO:0000256" key="2">
    <source>
        <dbReference type="ARBA" id="ARBA00004687"/>
    </source>
</evidence>
<dbReference type="Proteomes" id="UP000594263">
    <property type="component" value="Unplaced"/>
</dbReference>
<dbReference type="Gramene" id="Kaladp0074s0048.1.v1.1">
    <property type="protein sequence ID" value="Kaladp0074s0048.1.v1.1"/>
    <property type="gene ID" value="Kaladp0074s0048.v1.1"/>
</dbReference>
<comment type="caution">
    <text evidence="11">Lacks conserved residue(s) required for the propagation of feature annotation.</text>
</comment>
<keyword evidence="5 11" id="KW-0328">Glycosyltransferase</keyword>